<feature type="domain" description="Peptidase M24" evidence="4">
    <location>
        <begin position="310"/>
        <end position="526"/>
    </location>
</feature>
<comment type="caution">
    <text evidence="7">The sequence shown here is derived from an EMBL/GenBank/DDBJ whole genome shotgun (WGS) entry which is preliminary data.</text>
</comment>
<dbReference type="FunFam" id="3.90.230.10:FF:000009">
    <property type="entry name" value="xaa-Pro aminopeptidase 2"/>
    <property type="match status" value="1"/>
</dbReference>
<evidence type="ECO:0000256" key="3">
    <source>
        <dbReference type="ARBA" id="ARBA00022801"/>
    </source>
</evidence>
<dbReference type="InterPro" id="IPR000994">
    <property type="entry name" value="Pept_M24"/>
</dbReference>
<dbReference type="InterPro" id="IPR000587">
    <property type="entry name" value="Creatinase_N"/>
</dbReference>
<dbReference type="InterPro" id="IPR032416">
    <property type="entry name" value="Peptidase_M24_C"/>
</dbReference>
<dbReference type="PANTHER" id="PTHR43763">
    <property type="entry name" value="XAA-PRO AMINOPEPTIDASE 1"/>
    <property type="match status" value="1"/>
</dbReference>
<evidence type="ECO:0000259" key="5">
    <source>
        <dbReference type="Pfam" id="PF01321"/>
    </source>
</evidence>
<dbReference type="OrthoDB" id="9806388at2"/>
<feature type="domain" description="Peptidase M24 C-terminal" evidence="6">
    <location>
        <begin position="535"/>
        <end position="595"/>
    </location>
</feature>
<dbReference type="InterPro" id="IPR050422">
    <property type="entry name" value="X-Pro_aminopeptidase_P"/>
</dbReference>
<organism evidence="7 8">
    <name type="scientific">Peptostreptococcus russellii</name>
    <dbReference type="NCBI Taxonomy" id="215200"/>
    <lineage>
        <taxon>Bacteria</taxon>
        <taxon>Bacillati</taxon>
        <taxon>Bacillota</taxon>
        <taxon>Clostridia</taxon>
        <taxon>Peptostreptococcales</taxon>
        <taxon>Peptostreptococcaceae</taxon>
        <taxon>Peptostreptococcus</taxon>
    </lineage>
</organism>
<dbReference type="GO" id="GO:0005737">
    <property type="term" value="C:cytoplasm"/>
    <property type="evidence" value="ECO:0007669"/>
    <property type="project" value="UniProtKB-ARBA"/>
</dbReference>
<gene>
    <name evidence="7" type="ORF">UF10_07460</name>
</gene>
<evidence type="ECO:0000256" key="1">
    <source>
        <dbReference type="ARBA" id="ARBA00008766"/>
    </source>
</evidence>
<name>A0A2P7PZH6_9FIRM</name>
<dbReference type="Pfam" id="PF16189">
    <property type="entry name" value="Creatinase_N_2"/>
    <property type="match status" value="1"/>
</dbReference>
<keyword evidence="3" id="KW-0378">Hydrolase</keyword>
<evidence type="ECO:0000259" key="6">
    <source>
        <dbReference type="Pfam" id="PF16188"/>
    </source>
</evidence>
<dbReference type="Pfam" id="PF16188">
    <property type="entry name" value="Peptidase_M24_C"/>
    <property type="match status" value="1"/>
</dbReference>
<dbReference type="SUPFAM" id="SSF55920">
    <property type="entry name" value="Creatinase/aminopeptidase"/>
    <property type="match status" value="1"/>
</dbReference>
<dbReference type="Proteomes" id="UP000241434">
    <property type="component" value="Unassembled WGS sequence"/>
</dbReference>
<evidence type="ECO:0000259" key="4">
    <source>
        <dbReference type="Pfam" id="PF00557"/>
    </source>
</evidence>
<sequence length="595" mass="67806">MKVSERIDVLRKMMDEKGIDVYIVPSSDFHQSEYVGEHFKAREFMTGFTGSAGTAVFTKDEAGMWTDGRYFLQAGIQMEGTGVELRKMGEPGVPTVEEYIESILPENGTIGFDGRVISVGEGEEYERIVKEKNGKIVYQYDLVDDIWKDRVSIPQEPVFHLDEKYSGESAASKLERVREVMKSKGANAHIIATLDDTGWLFNIRGNDVEFFPLILSYSMVLKDKAILYIQESKVNDEIKAMLAKDNVELRPYNDIYEDVKEFGAGDTILIDPRRLNYALYNNIKKDVKVVEDMNPTVLFKAIKNETEIANIKKAEIKDSIAHAKFMYWIKNHALEEGASEMSASEKLESLRKEQPNYKWQSFAPISSFGEHAAIVHYESSPETDVKFEEGNFYLSDTGAGFLDGSTDITRTFAIGDVDEEKKRHFTLVLKSHLGLSRAVFLEGCTGMNLDILSRQPIWEAEMNFNHGTGHGIGYLGNIHEPPTGIRWQFRAHEVHPLEDGMVITNEPGLYIGGSHGIRLENEILVRKGAANEYGQFMYFEPITFIPFDLDAIIPEMLTERERTELNEYHAKVYELIAPHLTEDEREWFKKYTRAI</sequence>
<dbReference type="FunFam" id="3.40.350.10:FF:000003">
    <property type="entry name" value="Xaa-pro aminopeptidase P"/>
    <property type="match status" value="1"/>
</dbReference>
<keyword evidence="8" id="KW-1185">Reference proteome</keyword>
<dbReference type="AlphaFoldDB" id="A0A2P7PZH6"/>
<feature type="domain" description="Creatinase N-terminal" evidence="5">
    <location>
        <begin position="6"/>
        <end position="130"/>
    </location>
</feature>
<protein>
    <submittedName>
        <fullName evidence="7">Peptidase M24</fullName>
    </submittedName>
</protein>
<dbReference type="RefSeq" id="WP_106777179.1">
    <property type="nucleotide sequence ID" value="NZ_JYGE01000006.1"/>
</dbReference>
<proteinExistence type="inferred from homology"/>
<dbReference type="Gene3D" id="3.40.350.10">
    <property type="entry name" value="Creatinase/prolidase N-terminal domain"/>
    <property type="match status" value="2"/>
</dbReference>
<dbReference type="GO" id="GO:0046872">
    <property type="term" value="F:metal ion binding"/>
    <property type="evidence" value="ECO:0007669"/>
    <property type="project" value="UniProtKB-KW"/>
</dbReference>
<dbReference type="EMBL" id="JYGE01000006">
    <property type="protein sequence ID" value="PSJ31100.1"/>
    <property type="molecule type" value="Genomic_DNA"/>
</dbReference>
<dbReference type="SUPFAM" id="SSF53092">
    <property type="entry name" value="Creatinase/prolidase N-terminal domain"/>
    <property type="match status" value="1"/>
</dbReference>
<dbReference type="Pfam" id="PF00557">
    <property type="entry name" value="Peptidase_M24"/>
    <property type="match status" value="1"/>
</dbReference>
<dbReference type="InterPro" id="IPR036005">
    <property type="entry name" value="Creatinase/aminopeptidase-like"/>
</dbReference>
<keyword evidence="2" id="KW-0479">Metal-binding</keyword>
<dbReference type="GO" id="GO:0004177">
    <property type="term" value="F:aminopeptidase activity"/>
    <property type="evidence" value="ECO:0007669"/>
    <property type="project" value="UniProtKB-ARBA"/>
</dbReference>
<dbReference type="Gene3D" id="3.90.230.10">
    <property type="entry name" value="Creatinase/methionine aminopeptidase superfamily"/>
    <property type="match status" value="1"/>
</dbReference>
<evidence type="ECO:0000313" key="8">
    <source>
        <dbReference type="Proteomes" id="UP000241434"/>
    </source>
</evidence>
<dbReference type="PANTHER" id="PTHR43763:SF6">
    <property type="entry name" value="XAA-PRO AMINOPEPTIDASE 1"/>
    <property type="match status" value="1"/>
</dbReference>
<reference evidence="7" key="1">
    <citation type="thesis" date="2015" institute="Rutgers" country="The State University of New Jersey, 14 College Farm Rd., New Brunswick, NJ, USA">
        <title>Ammonia toxicity in bacteria and its implications for treatment of and resource recovery from highly nitrogenous organic wastes.</title>
        <authorList>
            <person name="Luther A.K."/>
        </authorList>
    </citation>
    <scope>NUCLEOTIDE SEQUENCE</scope>
    <source>
        <strain evidence="7">RT-10B</strain>
    </source>
</reference>
<evidence type="ECO:0000313" key="7">
    <source>
        <dbReference type="EMBL" id="PSJ31100.1"/>
    </source>
</evidence>
<comment type="similarity">
    <text evidence="1">Belongs to the peptidase M24B family.</text>
</comment>
<evidence type="ECO:0000256" key="2">
    <source>
        <dbReference type="ARBA" id="ARBA00022723"/>
    </source>
</evidence>
<dbReference type="InterPro" id="IPR029149">
    <property type="entry name" value="Creatin/AminoP/Spt16_N"/>
</dbReference>
<dbReference type="Pfam" id="PF01321">
    <property type="entry name" value="Creatinase_N"/>
    <property type="match status" value="1"/>
</dbReference>
<accession>A0A2P7PZH6</accession>